<evidence type="ECO:0000313" key="1">
    <source>
        <dbReference type="EMBL" id="MCC2209470.1"/>
    </source>
</evidence>
<dbReference type="AlphaFoldDB" id="A0AAE3J954"/>
<keyword evidence="2" id="KW-1185">Reference proteome</keyword>
<name>A0AAE3J954_9FIRM</name>
<reference evidence="1 2" key="1">
    <citation type="submission" date="2021-10" db="EMBL/GenBank/DDBJ databases">
        <title>Anaerobic single-cell dispensing facilitates the cultivation of human gut bacteria.</title>
        <authorList>
            <person name="Afrizal A."/>
        </authorList>
    </citation>
    <scope>NUCLEOTIDE SEQUENCE [LARGE SCALE GENOMIC DNA]</scope>
    <source>
        <strain evidence="1 2">CLA-AA-H232</strain>
    </source>
</reference>
<gene>
    <name evidence="1" type="ORF">LKE05_01495</name>
</gene>
<proteinExistence type="predicted"/>
<dbReference type="RefSeq" id="WP_022230542.1">
    <property type="nucleotide sequence ID" value="NZ_JAJEQM010000002.1"/>
</dbReference>
<organism evidence="1 2">
    <name type="scientific">Hominilimicola fabiformis</name>
    <dbReference type="NCBI Taxonomy" id="2885356"/>
    <lineage>
        <taxon>Bacteria</taxon>
        <taxon>Bacillati</taxon>
        <taxon>Bacillota</taxon>
        <taxon>Clostridia</taxon>
        <taxon>Eubacteriales</taxon>
        <taxon>Oscillospiraceae</taxon>
        <taxon>Hominilimicola</taxon>
    </lineage>
</organism>
<dbReference type="Proteomes" id="UP001198242">
    <property type="component" value="Unassembled WGS sequence"/>
</dbReference>
<evidence type="ECO:0000313" key="2">
    <source>
        <dbReference type="Proteomes" id="UP001198242"/>
    </source>
</evidence>
<protein>
    <submittedName>
        <fullName evidence="1">Uncharacterized protein</fullName>
    </submittedName>
</protein>
<dbReference type="EMBL" id="JAJEQM010000002">
    <property type="protein sequence ID" value="MCC2209470.1"/>
    <property type="molecule type" value="Genomic_DNA"/>
</dbReference>
<comment type="caution">
    <text evidence="1">The sequence shown here is derived from an EMBL/GenBank/DDBJ whole genome shotgun (WGS) entry which is preliminary data.</text>
</comment>
<sequence length="94" mass="10747">MTEQKLISLVIDEIIEHKLSHYRMKNREYSKLNIELTQLGNKMQSVLVELSAEKADIINLYIAKHADLADKDCAFLYAQGAKDCVKLLKRLGVL</sequence>
<accession>A0AAE3J954</accession>